<sequence>MLHTTLLQSFKTVRPDNTEAIRHLDQYLAEHHYLEPTNGTFDELLLDSMLDACALNDQSTVYLASAFDQSAHEQSIAAIRSDPDVRLGMVQPVLWTVDQTVFFCVHWDSFYTCIAGPRATLTTWAKRYAWEGFFAEPGMMLFWEEEPGAKN</sequence>
<dbReference type="Proteomes" id="UP000050509">
    <property type="component" value="Unassembled WGS sequence"/>
</dbReference>
<keyword evidence="2" id="KW-1185">Reference proteome</keyword>
<comment type="caution">
    <text evidence="1">The sequence shown here is derived from an EMBL/GenBank/DDBJ whole genome shotgun (WGS) entry which is preliminary data.</text>
</comment>
<name>A0A0P9HIT6_9CHLR</name>
<evidence type="ECO:0000313" key="2">
    <source>
        <dbReference type="Proteomes" id="UP000050509"/>
    </source>
</evidence>
<proteinExistence type="predicted"/>
<protein>
    <submittedName>
        <fullName evidence="1">Uncharacterized protein</fullName>
    </submittedName>
</protein>
<accession>A0A0P9HIT6</accession>
<organism evidence="1 2">
    <name type="scientific">Kouleothrix aurantiaca</name>
    <dbReference type="NCBI Taxonomy" id="186479"/>
    <lineage>
        <taxon>Bacteria</taxon>
        <taxon>Bacillati</taxon>
        <taxon>Chloroflexota</taxon>
        <taxon>Chloroflexia</taxon>
        <taxon>Chloroflexales</taxon>
        <taxon>Roseiflexineae</taxon>
        <taxon>Roseiflexaceae</taxon>
        <taxon>Kouleothrix</taxon>
    </lineage>
</organism>
<dbReference type="AlphaFoldDB" id="A0A0P9HIT6"/>
<gene>
    <name evidence="1" type="ORF">SE17_01245</name>
</gene>
<dbReference type="EMBL" id="LJCR01000012">
    <property type="protein sequence ID" value="KPV54833.1"/>
    <property type="molecule type" value="Genomic_DNA"/>
</dbReference>
<reference evidence="1 2" key="1">
    <citation type="submission" date="2015-09" db="EMBL/GenBank/DDBJ databases">
        <title>Draft genome sequence of Kouleothrix aurantiaca JCM 19913.</title>
        <authorList>
            <person name="Hemp J."/>
        </authorList>
    </citation>
    <scope>NUCLEOTIDE SEQUENCE [LARGE SCALE GENOMIC DNA]</scope>
    <source>
        <strain evidence="1 2">COM-B</strain>
    </source>
</reference>
<evidence type="ECO:0000313" key="1">
    <source>
        <dbReference type="EMBL" id="KPV54833.1"/>
    </source>
</evidence>